<dbReference type="GO" id="GO:0005737">
    <property type="term" value="C:cytoplasm"/>
    <property type="evidence" value="ECO:0007669"/>
    <property type="project" value="TreeGrafter"/>
</dbReference>
<dbReference type="InterPro" id="IPR011234">
    <property type="entry name" value="Fumarylacetoacetase-like_C"/>
</dbReference>
<comment type="caution">
    <text evidence="4">The sequence shown here is derived from an EMBL/GenBank/DDBJ whole genome shotgun (WGS) entry which is preliminary data.</text>
</comment>
<dbReference type="Pfam" id="PF01557">
    <property type="entry name" value="FAA_hydrolase"/>
    <property type="match status" value="1"/>
</dbReference>
<feature type="domain" description="Fumarylacetoacetase-like C-terminal" evidence="3">
    <location>
        <begin position="113"/>
        <end position="273"/>
    </location>
</feature>
<evidence type="ECO:0000256" key="2">
    <source>
        <dbReference type="SAM" id="MobiDB-lite"/>
    </source>
</evidence>
<evidence type="ECO:0000259" key="3">
    <source>
        <dbReference type="Pfam" id="PF01557"/>
    </source>
</evidence>
<name>A0A558ABT0_9PSEU</name>
<organism evidence="4 5">
    <name type="scientific">Amycolatopsis acidiphila</name>
    <dbReference type="NCBI Taxonomy" id="715473"/>
    <lineage>
        <taxon>Bacteria</taxon>
        <taxon>Bacillati</taxon>
        <taxon>Actinomycetota</taxon>
        <taxon>Actinomycetes</taxon>
        <taxon>Pseudonocardiales</taxon>
        <taxon>Pseudonocardiaceae</taxon>
        <taxon>Amycolatopsis</taxon>
    </lineage>
</organism>
<evidence type="ECO:0000256" key="1">
    <source>
        <dbReference type="ARBA" id="ARBA00023239"/>
    </source>
</evidence>
<reference evidence="4 5" key="1">
    <citation type="submission" date="2019-07" db="EMBL/GenBank/DDBJ databases">
        <title>New species of Amycolatopsis and Streptomyces.</title>
        <authorList>
            <person name="Duangmal K."/>
            <person name="Teo W.F.A."/>
            <person name="Lipun K."/>
        </authorList>
    </citation>
    <scope>NUCLEOTIDE SEQUENCE [LARGE SCALE GENOMIC DNA]</scope>
    <source>
        <strain evidence="4 5">JCM 30562</strain>
    </source>
</reference>
<dbReference type="PANTHER" id="PTHR30143">
    <property type="entry name" value="ACID HYDRATASE"/>
    <property type="match status" value="1"/>
</dbReference>
<feature type="region of interest" description="Disordered" evidence="2">
    <location>
        <begin position="279"/>
        <end position="300"/>
    </location>
</feature>
<accession>A0A558ABT0</accession>
<dbReference type="InterPro" id="IPR050772">
    <property type="entry name" value="Hydratase-Decarb/MhpD_sf"/>
</dbReference>
<feature type="compositionally biased region" description="Basic and acidic residues" evidence="2">
    <location>
        <begin position="1"/>
        <end position="13"/>
    </location>
</feature>
<keyword evidence="5" id="KW-1185">Reference proteome</keyword>
<sequence>MSQGHAHWDHAPPDKGWTAPGGRWAMGPARLQRWAATIDAAHRQGWLLQPITDTEPVTLTDAYTIQELLTARRTARGARPIGWKLGYTSAAMREQMGVDAPNYGPLTDQMVLADGGALSVELIQPRAEPEIAIRLHTDVRPGTTVEHVRAAIGDAYLALEIVDSVWQDYRFRLEDNTADGSSAAHVVLGPALHPGTDLGALRVVLRRNGAVAGTGHGRAVMGHPVHALTWLARELSRRGKGLRAGDVVLTGGLTAAVPVRPGDVISAAVSGYPPVTVHRRATAAPPDVPERSPSVSTREG</sequence>
<dbReference type="PANTHER" id="PTHR30143:SF0">
    <property type="entry name" value="2-KETO-4-PENTENOATE HYDRATASE"/>
    <property type="match status" value="1"/>
</dbReference>
<protein>
    <recommendedName>
        <fullName evidence="3">Fumarylacetoacetase-like C-terminal domain-containing protein</fullName>
    </recommendedName>
</protein>
<dbReference type="AlphaFoldDB" id="A0A558ABT0"/>
<dbReference type="Gene3D" id="3.90.850.10">
    <property type="entry name" value="Fumarylacetoacetase-like, C-terminal domain"/>
    <property type="match status" value="1"/>
</dbReference>
<dbReference type="InterPro" id="IPR036663">
    <property type="entry name" value="Fumarylacetoacetase_C_sf"/>
</dbReference>
<feature type="region of interest" description="Disordered" evidence="2">
    <location>
        <begin position="1"/>
        <end position="22"/>
    </location>
</feature>
<evidence type="ECO:0000313" key="4">
    <source>
        <dbReference type="EMBL" id="TVT21703.1"/>
    </source>
</evidence>
<dbReference type="SUPFAM" id="SSF56529">
    <property type="entry name" value="FAH"/>
    <property type="match status" value="1"/>
</dbReference>
<proteinExistence type="predicted"/>
<evidence type="ECO:0000313" key="5">
    <source>
        <dbReference type="Proteomes" id="UP000318578"/>
    </source>
</evidence>
<keyword evidence="1" id="KW-0456">Lyase</keyword>
<gene>
    <name evidence="4" type="ORF">FNH06_16230</name>
</gene>
<dbReference type="OrthoDB" id="9792137at2"/>
<dbReference type="EMBL" id="VJZA01000024">
    <property type="protein sequence ID" value="TVT21703.1"/>
    <property type="molecule type" value="Genomic_DNA"/>
</dbReference>
<dbReference type="Proteomes" id="UP000318578">
    <property type="component" value="Unassembled WGS sequence"/>
</dbReference>
<dbReference type="GO" id="GO:0008684">
    <property type="term" value="F:2-oxopent-4-enoate hydratase activity"/>
    <property type="evidence" value="ECO:0007669"/>
    <property type="project" value="TreeGrafter"/>
</dbReference>